<evidence type="ECO:0000313" key="6">
    <source>
        <dbReference type="Proteomes" id="UP000000709"/>
    </source>
</evidence>
<dbReference type="InterPro" id="IPR036770">
    <property type="entry name" value="Ankyrin_rpt-contain_sf"/>
</dbReference>
<dbReference type="HOGENOM" id="CLU_004619_0_0_1"/>
<evidence type="ECO:0000313" key="5">
    <source>
        <dbReference type="EMBL" id="EGW33740.1"/>
    </source>
</evidence>
<dbReference type="eggNOG" id="KOG0783">
    <property type="taxonomic scope" value="Eukaryota"/>
</dbReference>
<dbReference type="EMBL" id="GL996500">
    <property type="protein sequence ID" value="EGW33740.1"/>
    <property type="molecule type" value="Genomic_DNA"/>
</dbReference>
<feature type="repeat" description="RCC1" evidence="2">
    <location>
        <begin position="307"/>
        <end position="372"/>
    </location>
</feature>
<dbReference type="InParanoid" id="G3AIM5"/>
<feature type="compositionally biased region" description="Basic and acidic residues" evidence="3">
    <location>
        <begin position="1417"/>
        <end position="1443"/>
    </location>
</feature>
<feature type="repeat" description="RCC1" evidence="2">
    <location>
        <begin position="250"/>
        <end position="306"/>
    </location>
</feature>
<organism evidence="6">
    <name type="scientific">Spathaspora passalidarum (strain NRRL Y-27907 / 11-Y1)</name>
    <dbReference type="NCBI Taxonomy" id="619300"/>
    <lineage>
        <taxon>Eukaryota</taxon>
        <taxon>Fungi</taxon>
        <taxon>Dikarya</taxon>
        <taxon>Ascomycota</taxon>
        <taxon>Saccharomycotina</taxon>
        <taxon>Pichiomycetes</taxon>
        <taxon>Debaryomycetaceae</taxon>
        <taxon>Spathaspora</taxon>
    </lineage>
</organism>
<feature type="compositionally biased region" description="Polar residues" evidence="3">
    <location>
        <begin position="1324"/>
        <end position="1334"/>
    </location>
</feature>
<dbReference type="GeneID" id="18869903"/>
<dbReference type="InterPro" id="IPR009091">
    <property type="entry name" value="RCC1/BLIP-II"/>
</dbReference>
<dbReference type="InterPro" id="IPR051625">
    <property type="entry name" value="Signaling_Regulatory_Domain"/>
</dbReference>
<dbReference type="CDD" id="cd14733">
    <property type="entry name" value="BACK"/>
    <property type="match status" value="1"/>
</dbReference>
<proteinExistence type="predicted"/>
<feature type="region of interest" description="Disordered" evidence="3">
    <location>
        <begin position="151"/>
        <end position="177"/>
    </location>
</feature>
<dbReference type="InterPro" id="IPR000408">
    <property type="entry name" value="Reg_chr_condens"/>
</dbReference>
<evidence type="ECO:0000259" key="4">
    <source>
        <dbReference type="PROSITE" id="PS50097"/>
    </source>
</evidence>
<feature type="region of interest" description="Disordered" evidence="3">
    <location>
        <begin position="1183"/>
        <end position="1350"/>
    </location>
</feature>
<dbReference type="PROSITE" id="PS50012">
    <property type="entry name" value="RCC1_3"/>
    <property type="match status" value="3"/>
</dbReference>
<dbReference type="RefSeq" id="XP_007373324.1">
    <property type="nucleotide sequence ID" value="XM_007373262.1"/>
</dbReference>
<dbReference type="PRINTS" id="PR00633">
    <property type="entry name" value="RCCNDNSATION"/>
</dbReference>
<feature type="compositionally biased region" description="Polar residues" evidence="3">
    <location>
        <begin position="1218"/>
        <end position="1243"/>
    </location>
</feature>
<dbReference type="Proteomes" id="UP000000709">
    <property type="component" value="Unassembled WGS sequence"/>
</dbReference>
<feature type="region of interest" description="Disordered" evidence="3">
    <location>
        <begin position="1417"/>
        <end position="1492"/>
    </location>
</feature>
<feature type="compositionally biased region" description="Basic and acidic residues" evidence="3">
    <location>
        <begin position="1481"/>
        <end position="1492"/>
    </location>
</feature>
<dbReference type="PROSITE" id="PS50097">
    <property type="entry name" value="BTB"/>
    <property type="match status" value="1"/>
</dbReference>
<protein>
    <recommendedName>
        <fullName evidence="4">BTB domain-containing protein</fullName>
    </recommendedName>
</protein>
<feature type="repeat" description="RCC1" evidence="2">
    <location>
        <begin position="183"/>
        <end position="249"/>
    </location>
</feature>
<dbReference type="Gene3D" id="3.30.710.10">
    <property type="entry name" value="Potassium Channel Kv1.1, Chain A"/>
    <property type="match status" value="1"/>
</dbReference>
<dbReference type="SUPFAM" id="SSF54695">
    <property type="entry name" value="POZ domain"/>
    <property type="match status" value="1"/>
</dbReference>
<feature type="domain" description="BTB" evidence="4">
    <location>
        <begin position="873"/>
        <end position="933"/>
    </location>
</feature>
<dbReference type="STRING" id="619300.G3AIM5"/>
<keyword evidence="1" id="KW-0677">Repeat</keyword>
<dbReference type="OrthoDB" id="1893551at2759"/>
<dbReference type="PANTHER" id="PTHR22872">
    <property type="entry name" value="BTK-BINDING PROTEIN-RELATED"/>
    <property type="match status" value="1"/>
</dbReference>
<dbReference type="Pfam" id="PF13540">
    <property type="entry name" value="RCC1_2"/>
    <property type="match status" value="2"/>
</dbReference>
<dbReference type="InterPro" id="IPR011333">
    <property type="entry name" value="SKP1/BTB/POZ_sf"/>
</dbReference>
<dbReference type="Gene3D" id="1.25.40.20">
    <property type="entry name" value="Ankyrin repeat-containing domain"/>
    <property type="match status" value="1"/>
</dbReference>
<gene>
    <name evidence="5" type="ORF">SPAPADRAFT_135574</name>
</gene>
<dbReference type="Gene3D" id="2.130.10.30">
    <property type="entry name" value="Regulator of chromosome condensation 1/beta-lactamase-inhibitor protein II"/>
    <property type="match status" value="1"/>
</dbReference>
<dbReference type="SMART" id="SM00248">
    <property type="entry name" value="ANK"/>
    <property type="match status" value="2"/>
</dbReference>
<feature type="compositionally biased region" description="Basic and acidic residues" evidence="3">
    <location>
        <begin position="151"/>
        <end position="164"/>
    </location>
</feature>
<dbReference type="InterPro" id="IPR000210">
    <property type="entry name" value="BTB/POZ_dom"/>
</dbReference>
<dbReference type="SUPFAM" id="SSF50985">
    <property type="entry name" value="RCC1/BLIP-II"/>
    <property type="match status" value="1"/>
</dbReference>
<evidence type="ECO:0000256" key="1">
    <source>
        <dbReference type="ARBA" id="ARBA00022737"/>
    </source>
</evidence>
<feature type="compositionally biased region" description="Polar residues" evidence="3">
    <location>
        <begin position="165"/>
        <end position="176"/>
    </location>
</feature>
<dbReference type="SMART" id="SM00225">
    <property type="entry name" value="BTB"/>
    <property type="match status" value="1"/>
</dbReference>
<name>G3AIM5_SPAPN</name>
<evidence type="ECO:0000256" key="2">
    <source>
        <dbReference type="PROSITE-ProRule" id="PRU00235"/>
    </source>
</evidence>
<evidence type="ECO:0000256" key="3">
    <source>
        <dbReference type="SAM" id="MobiDB-lite"/>
    </source>
</evidence>
<keyword evidence="6" id="KW-1185">Reference proteome</keyword>
<dbReference type="OMA" id="FEFVLRY"/>
<reference evidence="5 6" key="1">
    <citation type="journal article" date="2011" name="Proc. Natl. Acad. Sci. U.S.A.">
        <title>Comparative genomics of xylose-fermenting fungi for enhanced biofuel production.</title>
        <authorList>
            <person name="Wohlbach D.J."/>
            <person name="Kuo A."/>
            <person name="Sato T.K."/>
            <person name="Potts K.M."/>
            <person name="Salamov A.A."/>
            <person name="LaButti K.M."/>
            <person name="Sun H."/>
            <person name="Clum A."/>
            <person name="Pangilinan J.L."/>
            <person name="Lindquist E.A."/>
            <person name="Lucas S."/>
            <person name="Lapidus A."/>
            <person name="Jin M."/>
            <person name="Gunawan C."/>
            <person name="Balan V."/>
            <person name="Dale B.E."/>
            <person name="Jeffries T.W."/>
            <person name="Zinkel R."/>
            <person name="Barry K.W."/>
            <person name="Grigoriev I.V."/>
            <person name="Gasch A.P."/>
        </authorList>
    </citation>
    <scope>NUCLEOTIDE SEQUENCE [LARGE SCALE GENOMIC DNA]</scope>
    <source>
        <strain evidence="6">NRRL Y-27907 / 11-Y1</strain>
    </source>
</reference>
<dbReference type="KEGG" id="spaa:SPAPADRAFT_135574"/>
<feature type="compositionally biased region" description="Polar residues" evidence="3">
    <location>
        <begin position="1194"/>
        <end position="1204"/>
    </location>
</feature>
<dbReference type="InterPro" id="IPR002110">
    <property type="entry name" value="Ankyrin_rpt"/>
</dbReference>
<dbReference type="SUPFAM" id="SSF48403">
    <property type="entry name" value="Ankyrin repeat"/>
    <property type="match status" value="1"/>
</dbReference>
<dbReference type="PANTHER" id="PTHR22872:SF2">
    <property type="entry name" value="INHIBITOR OF BRUTON TYROSINE KINASE"/>
    <property type="match status" value="1"/>
</dbReference>
<feature type="compositionally biased region" description="Polar residues" evidence="3">
    <location>
        <begin position="1298"/>
        <end position="1307"/>
    </location>
</feature>
<feature type="region of interest" description="Disordered" evidence="3">
    <location>
        <begin position="1106"/>
        <end position="1125"/>
    </location>
</feature>
<accession>G3AIM5</accession>
<sequence>MSFNETQNVNSLSKLTKTDLSKRDIFGRTILHVTILTNRYDSLRNLLKNPSFKTILTLTDYENGWNCMHYIVYHSRLNCLKVLLDYLSHATINNLFASNSPLIELLKCKDRGGLTPLQLSNNDFKDLLWIPEYINEKNEYHLSYRFEDNRKKEAEEEKVTEQNDSRPSIRSPQIHWNENRGGSDIYVLGCNSNNQLGLGDATDRSVPSRLSHGNFKLPSESKSARSVLSKPRYKQMAISKNHALIVTYDGQVYSCGIGSRGQLGHGEDANNYYRFKRIEYFSNIDDMKHVKSVAVSNNHSLALTQGNEVYSWGLNSFNQLGYDTPTTKKSSNDFLDSFRSVPSLVTGDLRKNKNQIKNICVSKIHSVAYTKNELFFWGLNVGQMGISFTKADIEVKVHDVSLRGEIQSSPRMVTLRDDIKFVSTSELCTCVVTTLNDIHVYYNGQHLKLPKIPIKGAGDKHFDFFKPNILTRAAEITKVVTRGPQSSMILLSNGSVLGFSINLGDIKNTRYTSVWNAYDHDMVAVDFDMAVDGSVVLCTRNGSVFLKSMQSASERRSSMSGTTLPLPLTKNKFKKIENVNKVVKVNCDPKFFSFGFIRDDIDLLPLKLQQNDFFKDIEYLSPMVDENLYRKQEQLLKVDHEQNTYISSFFYPKQIDNDVDHEPAHDDDDYDDDDDKCEINDKLKLRYNTKYSYKNKSVRLMQTFERYSRDEITASNEKFKSDSDFLKYRFSQNNKDNGKSFNCYVTFKDTNIKIGFHKEIFALRSEIFKKLLDLNDANETLLGDQFKANYLPEESLFMISSDTQLLSVCLLMHTVYTGQKIDIWQEYGSRFNYPDHMKIVYNEYESLCNLFRISTNHDVKPSSFEGLLDSESGDVILKLNDGSITAHSYILQARSAFFETVLSDRWDNGPGIKQLDFSGLTESQMWNVLRHIYGVSNIELLDSLSVKFNETDEFINQVLELIEISDELLLFQLKAICQSALSDLICLENVVLLLIHADYLSADKLFMNCCWYIFNNLDILMFDSGFRDIPFDISKKVEFQMKFFRSCKSIEFSDGQGNWKNIESWFEQSKTAVSDFVGDMESFNETFMSDRKGFLSFVPLVDPKYEPKKPKEPMKKKKSRKSSATNTEILDFRKAVLGKEKPEDSPIVLEEKDSNQGFIVVEKRSKTKSKSVSIPGISIFKDSTNVLSNPAPRTVSNTSDTLKSPLTKPPGEVAPQFNWASQSSPSPTLSDKSIPVISSTNKAVDSKPKTSKSKLVPVVKLSQKERKRLAAEAAASRTEESTSKPESSSVAPWFIATQEPSNQSSNEKGLPILGSSRNKKVSATRVSFSKSISPTPAGCTSKAEKSTATSAPTFASALSMSPDSSFNSVYSTPSLTEVMIHESLKLEQDKARENEKKSLSEIQQEQEFAKWWEEESKRVQKEMGLDKPEERRKSKSTPKDKKTATNKNKPSSQRKDKGKSSPSREGSFSKDGKSKHKTHKDRSVEREGQTVY</sequence>